<dbReference type="PANTHER" id="PTHR48302:SF2">
    <property type="entry name" value="DUF1985 DOMAIN-CONTAINING PROTEIN"/>
    <property type="match status" value="1"/>
</dbReference>
<comment type="caution">
    <text evidence="1">The sequence shown here is derived from an EMBL/GenBank/DDBJ whole genome shotgun (WGS) entry which is preliminary data.</text>
</comment>
<feature type="non-terminal residue" evidence="1">
    <location>
        <position position="1"/>
    </location>
</feature>
<proteinExistence type="predicted"/>
<sequence length="109" mass="13029">EKNSYSIPRLHFDLVENGKYTKYPWGKESFDNFIKSISKKMDASKKYYRFAGMSLALQVWLYECCSHVDSRITNRVDNRIPIILNWKTNADHPRFENLMQEMFRNANNL</sequence>
<protein>
    <recommendedName>
        <fullName evidence="3">DUF1985 domain-containing protein</fullName>
    </recommendedName>
</protein>
<accession>A0ABS8SBV8</accession>
<dbReference type="Proteomes" id="UP000823775">
    <property type="component" value="Unassembled WGS sequence"/>
</dbReference>
<name>A0ABS8SBV8_DATST</name>
<reference evidence="1 2" key="1">
    <citation type="journal article" date="2021" name="BMC Genomics">
        <title>Datura genome reveals duplications of psychoactive alkaloid biosynthetic genes and high mutation rate following tissue culture.</title>
        <authorList>
            <person name="Rajewski A."/>
            <person name="Carter-House D."/>
            <person name="Stajich J."/>
            <person name="Litt A."/>
        </authorList>
    </citation>
    <scope>NUCLEOTIDE SEQUENCE [LARGE SCALE GENOMIC DNA]</scope>
    <source>
        <strain evidence="1">AR-01</strain>
    </source>
</reference>
<dbReference type="PANTHER" id="PTHR48302">
    <property type="entry name" value="ULP1 PROTEASE FAMILY, C-TERMINAL CATALYTIC DOMAIN CONTAINING PROTEIN"/>
    <property type="match status" value="1"/>
</dbReference>
<keyword evidence="2" id="KW-1185">Reference proteome</keyword>
<evidence type="ECO:0000313" key="1">
    <source>
        <dbReference type="EMBL" id="MCD7456353.1"/>
    </source>
</evidence>
<gene>
    <name evidence="1" type="ORF">HAX54_031433</name>
</gene>
<evidence type="ECO:0000313" key="2">
    <source>
        <dbReference type="Proteomes" id="UP000823775"/>
    </source>
</evidence>
<evidence type="ECO:0008006" key="3">
    <source>
        <dbReference type="Google" id="ProtNLM"/>
    </source>
</evidence>
<organism evidence="1 2">
    <name type="scientific">Datura stramonium</name>
    <name type="common">Jimsonweed</name>
    <name type="synonym">Common thornapple</name>
    <dbReference type="NCBI Taxonomy" id="4076"/>
    <lineage>
        <taxon>Eukaryota</taxon>
        <taxon>Viridiplantae</taxon>
        <taxon>Streptophyta</taxon>
        <taxon>Embryophyta</taxon>
        <taxon>Tracheophyta</taxon>
        <taxon>Spermatophyta</taxon>
        <taxon>Magnoliopsida</taxon>
        <taxon>eudicotyledons</taxon>
        <taxon>Gunneridae</taxon>
        <taxon>Pentapetalae</taxon>
        <taxon>asterids</taxon>
        <taxon>lamiids</taxon>
        <taxon>Solanales</taxon>
        <taxon>Solanaceae</taxon>
        <taxon>Solanoideae</taxon>
        <taxon>Datureae</taxon>
        <taxon>Datura</taxon>
    </lineage>
</organism>
<feature type="non-terminal residue" evidence="1">
    <location>
        <position position="109"/>
    </location>
</feature>
<dbReference type="EMBL" id="JACEIK010000399">
    <property type="protein sequence ID" value="MCD7456353.1"/>
    <property type="molecule type" value="Genomic_DNA"/>
</dbReference>